<dbReference type="Gene3D" id="3.30.1490.360">
    <property type="match status" value="1"/>
</dbReference>
<evidence type="ECO:0000259" key="3">
    <source>
        <dbReference type="Pfam" id="PF17481"/>
    </source>
</evidence>
<dbReference type="Gene3D" id="3.30.1370.220">
    <property type="match status" value="1"/>
</dbReference>
<reference evidence="6" key="1">
    <citation type="submission" date="2020-10" db="EMBL/GenBank/DDBJ databases">
        <authorList>
            <person name="Gilroy R."/>
        </authorList>
    </citation>
    <scope>NUCLEOTIDE SEQUENCE</scope>
    <source>
        <strain evidence="6">ChiBcec7-5410</strain>
    </source>
</reference>
<feature type="domain" description="Tail sheath protein C-terminal" evidence="4">
    <location>
        <begin position="334"/>
        <end position="434"/>
    </location>
</feature>
<dbReference type="Pfam" id="PF22671">
    <property type="entry name" value="Gp18_domIII_N"/>
    <property type="match status" value="1"/>
</dbReference>
<accession>A0A9D1H619</accession>
<dbReference type="InterPro" id="IPR054564">
    <property type="entry name" value="Gp18_domIII_N"/>
</dbReference>
<proteinExistence type="inferred from homology"/>
<feature type="domain" description="Tail sheath protein Gp18-like" evidence="5">
    <location>
        <begin position="33"/>
        <end position="90"/>
    </location>
</feature>
<feature type="domain" description="Tail sheath protein subtilisin-like" evidence="2">
    <location>
        <begin position="182"/>
        <end position="327"/>
    </location>
</feature>
<dbReference type="AlphaFoldDB" id="A0A9D1H619"/>
<protein>
    <submittedName>
        <fullName evidence="6">Phage tail sheath family protein</fullName>
    </submittedName>
</protein>
<dbReference type="EMBL" id="DVLW01000114">
    <property type="protein sequence ID" value="HIT94380.1"/>
    <property type="molecule type" value="Genomic_DNA"/>
</dbReference>
<evidence type="ECO:0000313" key="7">
    <source>
        <dbReference type="Proteomes" id="UP000824160"/>
    </source>
</evidence>
<dbReference type="InterPro" id="IPR020287">
    <property type="entry name" value="Tail_sheath_C"/>
</dbReference>
<reference evidence="6" key="2">
    <citation type="journal article" date="2021" name="PeerJ">
        <title>Extensive microbial diversity within the chicken gut microbiome revealed by metagenomics and culture.</title>
        <authorList>
            <person name="Gilroy R."/>
            <person name="Ravi A."/>
            <person name="Getino M."/>
            <person name="Pursley I."/>
            <person name="Horton D.L."/>
            <person name="Alikhan N.F."/>
            <person name="Baker D."/>
            <person name="Gharbi K."/>
            <person name="Hall N."/>
            <person name="Watson M."/>
            <person name="Adriaenssens E.M."/>
            <person name="Foster-Nyarko E."/>
            <person name="Jarju S."/>
            <person name="Secka A."/>
            <person name="Antonio M."/>
            <person name="Oren A."/>
            <person name="Chaudhuri R.R."/>
            <person name="La Ragione R."/>
            <person name="Hildebrand F."/>
            <person name="Pallen M.J."/>
        </authorList>
    </citation>
    <scope>NUCLEOTIDE SEQUENCE</scope>
    <source>
        <strain evidence="6">ChiBcec7-5410</strain>
    </source>
</reference>
<organism evidence="6 7">
    <name type="scientific">Candidatus Faecivivens stercoripullorum</name>
    <dbReference type="NCBI Taxonomy" id="2840805"/>
    <lineage>
        <taxon>Bacteria</taxon>
        <taxon>Bacillati</taxon>
        <taxon>Bacillota</taxon>
        <taxon>Clostridia</taxon>
        <taxon>Eubacteriales</taxon>
        <taxon>Oscillospiraceae</taxon>
        <taxon>Oscillospiraceae incertae sedis</taxon>
        <taxon>Candidatus Faecivivens</taxon>
    </lineage>
</organism>
<dbReference type="Pfam" id="PF04984">
    <property type="entry name" value="Phage_sheath_1"/>
    <property type="match status" value="1"/>
</dbReference>
<gene>
    <name evidence="6" type="ORF">IAC43_04290</name>
</gene>
<evidence type="ECO:0000259" key="5">
    <source>
        <dbReference type="Pfam" id="PF22671"/>
    </source>
</evidence>
<dbReference type="Gene3D" id="3.40.50.11790">
    <property type="match status" value="1"/>
</dbReference>
<evidence type="ECO:0000313" key="6">
    <source>
        <dbReference type="EMBL" id="HIT94380.1"/>
    </source>
</evidence>
<dbReference type="Gene3D" id="3.30.360.90">
    <property type="match status" value="1"/>
</dbReference>
<feature type="domain" description="Phage tail sheath protein-like beta-sandwich" evidence="3">
    <location>
        <begin position="93"/>
        <end position="179"/>
    </location>
</feature>
<sequence>MAGGTFVTRNKVRAGAYINFVSEYSPLGTVSDRGTVLLPMAVPFGPVGEAIEITGDTDVRKIFGLSSLSPELLLLREAAKRANKVLVWRLAGGEAATRTDENITVTARYPGTVGNTIAVKILAPESGLESTVQTFIDGRMVDEQQASTIEQLVSNDWVIFSGTGELTPHAGIVLSGGTDLEVEQEDWEDFFAGAERLTYNTMALPTDDVAIKELAVSFVKRMREDEGVKIQVVVSDMEPDYEGVISVANGVVLSDGTTITPEQATAYVAGMTAGAAVNKSCTYDTYDGAVAVSEVLLASEIIAKLNAGQFLFIQRGNKVVVEQDINTFTGFSTEKGDAFRKNRTLRVMDAIGTDVRQIFEDYYLGKCANDEDGRALFREELFAYLTNLYEIRAVERPVLEDIVVQRGETADSVIVDLAVQPVDAMEKLYMTVTVE</sequence>
<dbReference type="InterPro" id="IPR035326">
    <property type="entry name" value="Beta_sandwich_Seath"/>
</dbReference>
<dbReference type="Proteomes" id="UP000824160">
    <property type="component" value="Unassembled WGS sequence"/>
</dbReference>
<comment type="similarity">
    <text evidence="1">Belongs to the myoviridae tail sheath protein family.</text>
</comment>
<name>A0A9D1H619_9FIRM</name>
<dbReference type="Pfam" id="PF17481">
    <property type="entry name" value="Phage_sheath_domII"/>
    <property type="match status" value="1"/>
</dbReference>
<dbReference type="InterPro" id="IPR035089">
    <property type="entry name" value="Phage_sheath_subtilisin"/>
</dbReference>
<evidence type="ECO:0000259" key="4">
    <source>
        <dbReference type="Pfam" id="PF17482"/>
    </source>
</evidence>
<dbReference type="Gene3D" id="2.60.40.4290">
    <property type="match status" value="1"/>
</dbReference>
<evidence type="ECO:0000259" key="2">
    <source>
        <dbReference type="Pfam" id="PF04984"/>
    </source>
</evidence>
<dbReference type="Pfam" id="PF17482">
    <property type="entry name" value="Phage_sheath_1C"/>
    <property type="match status" value="1"/>
</dbReference>
<comment type="caution">
    <text evidence="6">The sequence shown here is derived from an EMBL/GenBank/DDBJ whole genome shotgun (WGS) entry which is preliminary data.</text>
</comment>
<evidence type="ECO:0000256" key="1">
    <source>
        <dbReference type="ARBA" id="ARBA00008005"/>
    </source>
</evidence>